<reference evidence="1 2" key="1">
    <citation type="submission" date="2019-08" db="EMBL/GenBank/DDBJ databases">
        <title>Lentzea from Indian Himalayas.</title>
        <authorList>
            <person name="Mandal S."/>
            <person name="Mallick Gupta A."/>
            <person name="Maiti P.K."/>
            <person name="Sarkar J."/>
            <person name="Mandal S."/>
        </authorList>
    </citation>
    <scope>NUCLEOTIDE SEQUENCE [LARGE SCALE GENOMIC DNA]</scope>
    <source>
        <strain evidence="1 2">PSKA42</strain>
    </source>
</reference>
<organism evidence="1 2">
    <name type="scientific">Lentzea indica</name>
    <dbReference type="NCBI Taxonomy" id="2604800"/>
    <lineage>
        <taxon>Bacteria</taxon>
        <taxon>Bacillati</taxon>
        <taxon>Actinomycetota</taxon>
        <taxon>Actinomycetes</taxon>
        <taxon>Pseudonocardiales</taxon>
        <taxon>Pseudonocardiaceae</taxon>
        <taxon>Lentzea</taxon>
    </lineage>
</organism>
<dbReference type="EMBL" id="VSRL01000115">
    <property type="protein sequence ID" value="NKE60284.1"/>
    <property type="molecule type" value="Genomic_DNA"/>
</dbReference>
<evidence type="ECO:0000313" key="1">
    <source>
        <dbReference type="EMBL" id="NKE60284.1"/>
    </source>
</evidence>
<sequence length="235" mass="25946">MITGLVVLLRPAQRDAPATMPTAPATSLTEAATLLEVAEKPAAKYRHIRYLGWQTFAINDNGRTGVTAIEFEITVWLPTAPGEMVVIYRNFTGRRRAVSGFQPPPEEARPDSFRGPLLWGSFCAATPCKEDSLSLPLRTDPEQKLEDASSAMLSPFTTNEEKAALYRKLAESPEIRWDNGKVSAGGGRTQFTIDPVTGQVTGFEERKPSQENHMPEGMVTMTATITYEWTDQRPS</sequence>
<name>A0ABX1FMR6_9PSEU</name>
<keyword evidence="2" id="KW-1185">Reference proteome</keyword>
<comment type="caution">
    <text evidence="1">The sequence shown here is derived from an EMBL/GenBank/DDBJ whole genome shotgun (WGS) entry which is preliminary data.</text>
</comment>
<proteinExistence type="predicted"/>
<dbReference type="RefSeq" id="WP_167976939.1">
    <property type="nucleotide sequence ID" value="NZ_VSRL01000115.1"/>
</dbReference>
<evidence type="ECO:0000313" key="2">
    <source>
        <dbReference type="Proteomes" id="UP001515943"/>
    </source>
</evidence>
<protein>
    <submittedName>
        <fullName evidence="1">Uncharacterized protein</fullName>
    </submittedName>
</protein>
<dbReference type="Proteomes" id="UP001515943">
    <property type="component" value="Unassembled WGS sequence"/>
</dbReference>
<accession>A0ABX1FMR6</accession>
<gene>
    <name evidence="1" type="ORF">FXN61_27185</name>
</gene>